<reference evidence="7" key="1">
    <citation type="submission" date="2019-08" db="EMBL/GenBank/DDBJ databases">
        <title>The genome of the North American firefly Photinus pyralis.</title>
        <authorList>
            <consortium name="Photinus pyralis genome working group"/>
            <person name="Fallon T.R."/>
            <person name="Sander Lower S.E."/>
            <person name="Weng J.-K."/>
        </authorList>
    </citation>
    <scope>NUCLEOTIDE SEQUENCE</scope>
    <source>
        <strain evidence="7">TRF0915ILg1</strain>
        <tissue evidence="7">Whole body</tissue>
    </source>
</reference>
<feature type="compositionally biased region" description="Basic and acidic residues" evidence="5">
    <location>
        <begin position="71"/>
        <end position="88"/>
    </location>
</feature>
<name>A0A8K0GDH2_IGNLU</name>
<dbReference type="EC" id="3.1.1.29" evidence="1"/>
<evidence type="ECO:0000256" key="5">
    <source>
        <dbReference type="SAM" id="MobiDB-lite"/>
    </source>
</evidence>
<dbReference type="CDD" id="cd02430">
    <property type="entry name" value="PTH2"/>
    <property type="match status" value="1"/>
</dbReference>
<proteinExistence type="inferred from homology"/>
<dbReference type="PANTHER" id="PTHR12649">
    <property type="entry name" value="PEPTIDYL-TRNA HYDROLASE 2"/>
    <property type="match status" value="1"/>
</dbReference>
<dbReference type="Pfam" id="PF01981">
    <property type="entry name" value="PTH2"/>
    <property type="match status" value="1"/>
</dbReference>
<dbReference type="InterPro" id="IPR023476">
    <property type="entry name" value="Pep_tRNA_hydro_II_dom_sf"/>
</dbReference>
<dbReference type="SUPFAM" id="SSF102462">
    <property type="entry name" value="Peptidyl-tRNA hydrolase II"/>
    <property type="match status" value="1"/>
</dbReference>
<dbReference type="SUPFAM" id="SSF46934">
    <property type="entry name" value="UBA-like"/>
    <property type="match status" value="1"/>
</dbReference>
<evidence type="ECO:0000256" key="1">
    <source>
        <dbReference type="ARBA" id="ARBA00013260"/>
    </source>
</evidence>
<feature type="compositionally biased region" description="Acidic residues" evidence="5">
    <location>
        <begin position="89"/>
        <end position="98"/>
    </location>
</feature>
<dbReference type="GO" id="GO:0004045">
    <property type="term" value="F:peptidyl-tRNA hydrolase activity"/>
    <property type="evidence" value="ECO:0007669"/>
    <property type="project" value="UniProtKB-EC"/>
</dbReference>
<organism evidence="7 8">
    <name type="scientific">Ignelater luminosus</name>
    <name type="common">Cucubano</name>
    <name type="synonym">Pyrophorus luminosus</name>
    <dbReference type="NCBI Taxonomy" id="2038154"/>
    <lineage>
        <taxon>Eukaryota</taxon>
        <taxon>Metazoa</taxon>
        <taxon>Ecdysozoa</taxon>
        <taxon>Arthropoda</taxon>
        <taxon>Hexapoda</taxon>
        <taxon>Insecta</taxon>
        <taxon>Pterygota</taxon>
        <taxon>Neoptera</taxon>
        <taxon>Endopterygota</taxon>
        <taxon>Coleoptera</taxon>
        <taxon>Polyphaga</taxon>
        <taxon>Elateriformia</taxon>
        <taxon>Elateroidea</taxon>
        <taxon>Elateridae</taxon>
        <taxon>Agrypninae</taxon>
        <taxon>Pyrophorini</taxon>
        <taxon>Ignelater</taxon>
    </lineage>
</organism>
<dbReference type="Proteomes" id="UP000801492">
    <property type="component" value="Unassembled WGS sequence"/>
</dbReference>
<comment type="similarity">
    <text evidence="3">Belongs to the PTH2 family.</text>
</comment>
<evidence type="ECO:0000256" key="3">
    <source>
        <dbReference type="ARBA" id="ARBA00038050"/>
    </source>
</evidence>
<dbReference type="CDD" id="cd14296">
    <property type="entry name" value="UBA1_scUBP14_like"/>
    <property type="match status" value="1"/>
</dbReference>
<accession>A0A8K0GDH2</accession>
<dbReference type="Gene3D" id="1.10.8.10">
    <property type="entry name" value="DNA helicase RuvA subunit, C-terminal domain"/>
    <property type="match status" value="1"/>
</dbReference>
<dbReference type="PROSITE" id="PS50030">
    <property type="entry name" value="UBA"/>
    <property type="match status" value="1"/>
</dbReference>
<evidence type="ECO:0000313" key="8">
    <source>
        <dbReference type="Proteomes" id="UP000801492"/>
    </source>
</evidence>
<dbReference type="PANTHER" id="PTHR12649:SF29">
    <property type="entry name" value="AMINOACYL-TRNA HYDROLASE"/>
    <property type="match status" value="1"/>
</dbReference>
<dbReference type="InterPro" id="IPR015940">
    <property type="entry name" value="UBA"/>
</dbReference>
<keyword evidence="8" id="KW-1185">Reference proteome</keyword>
<sequence>MERASETEWIPNEELLTMLMDMGISKIAAEHALFYTGNNSAEAAASYVFDNFENDEVPSLPVTPSVKTKHNKSDAKVDDTGLEKKEAGDIEDSDDESTEGQPNSLLKYKMVFVVNTALNMGVGKIAAQVAHASLGLYRTLVEYHTMDEAIDSWTYEGEKKIVLKGENHLHLQELQRQAELNNIHSYLVHDAGRTQIPPNSVTVLALFGEEAMVNNVSGSLQLL</sequence>
<comment type="caution">
    <text evidence="7">The sequence shown here is derived from an EMBL/GenBank/DDBJ whole genome shotgun (WGS) entry which is preliminary data.</text>
</comment>
<dbReference type="SMART" id="SM00165">
    <property type="entry name" value="UBA"/>
    <property type="match status" value="1"/>
</dbReference>
<dbReference type="NCBIfam" id="TIGR00283">
    <property type="entry name" value="arch_pth2"/>
    <property type="match status" value="1"/>
</dbReference>
<dbReference type="AlphaFoldDB" id="A0A8K0GDH2"/>
<feature type="region of interest" description="Disordered" evidence="5">
    <location>
        <begin position="59"/>
        <end position="101"/>
    </location>
</feature>
<gene>
    <name evidence="7" type="ORF">ILUMI_05523</name>
</gene>
<feature type="domain" description="UBA" evidence="6">
    <location>
        <begin position="10"/>
        <end position="51"/>
    </location>
</feature>
<dbReference type="Gene3D" id="3.40.1490.10">
    <property type="entry name" value="Bit1"/>
    <property type="match status" value="1"/>
</dbReference>
<comment type="catalytic activity">
    <reaction evidence="4">
        <text>an N-acyl-L-alpha-aminoacyl-tRNA + H2O = an N-acyl-L-amino acid + a tRNA + H(+)</text>
        <dbReference type="Rhea" id="RHEA:54448"/>
        <dbReference type="Rhea" id="RHEA-COMP:10123"/>
        <dbReference type="Rhea" id="RHEA-COMP:13883"/>
        <dbReference type="ChEBI" id="CHEBI:15377"/>
        <dbReference type="ChEBI" id="CHEBI:15378"/>
        <dbReference type="ChEBI" id="CHEBI:59874"/>
        <dbReference type="ChEBI" id="CHEBI:78442"/>
        <dbReference type="ChEBI" id="CHEBI:138191"/>
        <dbReference type="EC" id="3.1.1.29"/>
    </reaction>
</comment>
<protein>
    <recommendedName>
        <fullName evidence="1">peptidyl-tRNA hydrolase</fullName>
        <ecNumber evidence="1">3.1.1.29</ecNumber>
    </recommendedName>
</protein>
<keyword evidence="2" id="KW-0378">Hydrolase</keyword>
<evidence type="ECO:0000259" key="6">
    <source>
        <dbReference type="PROSITE" id="PS50030"/>
    </source>
</evidence>
<evidence type="ECO:0000256" key="4">
    <source>
        <dbReference type="ARBA" id="ARBA00048707"/>
    </source>
</evidence>
<dbReference type="InterPro" id="IPR002833">
    <property type="entry name" value="PTH2"/>
</dbReference>
<dbReference type="FunFam" id="3.40.1490.10:FF:000002">
    <property type="entry name" value="Peptidyl-tRNA hydrolase 2, mitochondrial"/>
    <property type="match status" value="1"/>
</dbReference>
<dbReference type="GO" id="GO:0005829">
    <property type="term" value="C:cytosol"/>
    <property type="evidence" value="ECO:0007669"/>
    <property type="project" value="TreeGrafter"/>
</dbReference>
<dbReference type="OrthoDB" id="1733656at2759"/>
<dbReference type="InterPro" id="IPR009060">
    <property type="entry name" value="UBA-like_sf"/>
</dbReference>
<dbReference type="EMBL" id="VTPC01002076">
    <property type="protein sequence ID" value="KAF2900660.1"/>
    <property type="molecule type" value="Genomic_DNA"/>
</dbReference>
<evidence type="ECO:0000256" key="2">
    <source>
        <dbReference type="ARBA" id="ARBA00022801"/>
    </source>
</evidence>
<evidence type="ECO:0000313" key="7">
    <source>
        <dbReference type="EMBL" id="KAF2900660.1"/>
    </source>
</evidence>
<dbReference type="Pfam" id="PF22562">
    <property type="entry name" value="UBA_7"/>
    <property type="match status" value="1"/>
</dbReference>